<accession>A0ABD3GK28</accession>
<evidence type="ECO:0000313" key="1">
    <source>
        <dbReference type="EMBL" id="KAL3678794.1"/>
    </source>
</evidence>
<sequence>MIFVPLDRSVGFGASVSNGWGFELCVPNGRFSALCATTGGACPFKNPWCGWNCGDPWLSGSSGWICPSFDSISGPPDADLL</sequence>
<comment type="caution">
    <text evidence="1">The sequence shown here is derived from an EMBL/GenBank/DDBJ whole genome shotgun (WGS) entry which is preliminary data.</text>
</comment>
<reference evidence="1 2" key="1">
    <citation type="submission" date="2024-09" db="EMBL/GenBank/DDBJ databases">
        <title>Chromosome-scale assembly of Riccia sorocarpa.</title>
        <authorList>
            <person name="Paukszto L."/>
        </authorList>
    </citation>
    <scope>NUCLEOTIDE SEQUENCE [LARGE SCALE GENOMIC DNA]</scope>
    <source>
        <strain evidence="1">LP-2024</strain>
        <tissue evidence="1">Aerial parts of the thallus</tissue>
    </source>
</reference>
<proteinExistence type="predicted"/>
<dbReference type="EMBL" id="JBJQOH010000007">
    <property type="protein sequence ID" value="KAL3678794.1"/>
    <property type="molecule type" value="Genomic_DNA"/>
</dbReference>
<gene>
    <name evidence="1" type="ORF">R1sor_021750</name>
</gene>
<organism evidence="1 2">
    <name type="scientific">Riccia sorocarpa</name>
    <dbReference type="NCBI Taxonomy" id="122646"/>
    <lineage>
        <taxon>Eukaryota</taxon>
        <taxon>Viridiplantae</taxon>
        <taxon>Streptophyta</taxon>
        <taxon>Embryophyta</taxon>
        <taxon>Marchantiophyta</taxon>
        <taxon>Marchantiopsida</taxon>
        <taxon>Marchantiidae</taxon>
        <taxon>Marchantiales</taxon>
        <taxon>Ricciaceae</taxon>
        <taxon>Riccia</taxon>
    </lineage>
</organism>
<dbReference type="AlphaFoldDB" id="A0ABD3GK28"/>
<dbReference type="Proteomes" id="UP001633002">
    <property type="component" value="Unassembled WGS sequence"/>
</dbReference>
<evidence type="ECO:0000313" key="2">
    <source>
        <dbReference type="Proteomes" id="UP001633002"/>
    </source>
</evidence>
<protein>
    <submittedName>
        <fullName evidence="1">Uncharacterized protein</fullName>
    </submittedName>
</protein>
<name>A0ABD3GK28_9MARC</name>
<keyword evidence="2" id="KW-1185">Reference proteome</keyword>